<feature type="repeat" description="Solcar" evidence="10">
    <location>
        <begin position="217"/>
        <end position="305"/>
    </location>
</feature>
<dbReference type="GO" id="GO:0005743">
    <property type="term" value="C:mitochondrial inner membrane"/>
    <property type="evidence" value="ECO:0007669"/>
    <property type="project" value="UniProtKB-SubCell"/>
</dbReference>
<evidence type="ECO:0000256" key="6">
    <source>
        <dbReference type="ARBA" id="ARBA00022792"/>
    </source>
</evidence>
<keyword evidence="8" id="KW-0496">Mitochondrion</keyword>
<keyword evidence="7" id="KW-1133">Transmembrane helix</keyword>
<evidence type="ECO:0000256" key="11">
    <source>
        <dbReference type="RuleBase" id="RU000488"/>
    </source>
</evidence>
<dbReference type="SUPFAM" id="SSF103506">
    <property type="entry name" value="Mitochondrial carrier"/>
    <property type="match status" value="1"/>
</dbReference>
<dbReference type="InterPro" id="IPR018108">
    <property type="entry name" value="MCP_transmembrane"/>
</dbReference>
<dbReference type="GeneID" id="30011169"/>
<keyword evidence="4 10" id="KW-0812">Transmembrane</keyword>
<comment type="caution">
    <text evidence="12">The sequence shown here is derived from an EMBL/GenBank/DDBJ whole genome shotgun (WGS) entry which is preliminary data.</text>
</comment>
<dbReference type="PANTHER" id="PTHR45624:SF12">
    <property type="entry name" value="MITOCHONDRIAL ORNITHINE TRANSPORTER 1"/>
    <property type="match status" value="1"/>
</dbReference>
<dbReference type="GO" id="GO:1990575">
    <property type="term" value="P:mitochondrial L-ornithine transmembrane transport"/>
    <property type="evidence" value="ECO:0007669"/>
    <property type="project" value="TreeGrafter"/>
</dbReference>
<evidence type="ECO:0000313" key="13">
    <source>
        <dbReference type="Proteomes" id="UP000078343"/>
    </source>
</evidence>
<dbReference type="PROSITE" id="PS50920">
    <property type="entry name" value="SOLCAR"/>
    <property type="match status" value="3"/>
</dbReference>
<evidence type="ECO:0000256" key="9">
    <source>
        <dbReference type="ARBA" id="ARBA00023136"/>
    </source>
</evidence>
<keyword evidence="3 11" id="KW-0813">Transport</keyword>
<feature type="repeat" description="Solcar" evidence="10">
    <location>
        <begin position="15"/>
        <end position="101"/>
    </location>
</feature>
<keyword evidence="5" id="KW-0677">Repeat</keyword>
<feature type="repeat" description="Solcar" evidence="10">
    <location>
        <begin position="117"/>
        <end position="205"/>
    </location>
</feature>
<dbReference type="Gene3D" id="1.50.40.10">
    <property type="entry name" value="Mitochondrial carrier domain"/>
    <property type="match status" value="1"/>
</dbReference>
<reference evidence="12 13" key="1">
    <citation type="submission" date="2016-04" db="EMBL/GenBank/DDBJ databases">
        <title>Draft genome of Fonsecaea erecta CBS 125763.</title>
        <authorList>
            <person name="Weiss V.A."/>
            <person name="Vicente V.A."/>
            <person name="Raittz R.T."/>
            <person name="Moreno L.F."/>
            <person name="De Souza E.M."/>
            <person name="Pedrosa F.O."/>
            <person name="Steffens M.B."/>
            <person name="Faoro H."/>
            <person name="Tadra-Sfeir M.Z."/>
            <person name="Najafzadeh M.J."/>
            <person name="Felipe M.S."/>
            <person name="Teixeira M."/>
            <person name="Sun J."/>
            <person name="Xi L."/>
            <person name="Gomes R."/>
            <person name="De Azevedo C.M."/>
            <person name="Salgado C.G."/>
            <person name="Da Silva M.B."/>
            <person name="Nascimento M.F."/>
            <person name="Queiroz-Telles F."/>
            <person name="Attili D.S."/>
            <person name="Gorbushina A."/>
        </authorList>
    </citation>
    <scope>NUCLEOTIDE SEQUENCE [LARGE SCALE GENOMIC DNA]</scope>
    <source>
        <strain evidence="12 13">CBS 125763</strain>
    </source>
</reference>
<evidence type="ECO:0000256" key="10">
    <source>
        <dbReference type="PROSITE-ProRule" id="PRU00282"/>
    </source>
</evidence>
<dbReference type="PRINTS" id="PR00926">
    <property type="entry name" value="MITOCARRIER"/>
</dbReference>
<comment type="similarity">
    <text evidence="2 11">Belongs to the mitochondrial carrier (TC 2.A.29) family.</text>
</comment>
<sequence length="307" mass="32914">MTAPTPTASFGDTSTNTIAGAAGGVVSVLLADGNTHNTISKPDLIKVQLQTHGSGNVFQVVSRILKDEGPLAFYKGALLPFLGVGAAVSIQFSVFHNTIQALYALRARDSRRVIQQPSILDLYLAGGIAGVANSIVSGPVEHIRIRLQTQAHGPSRLYAGPWDCIRQITGTAGVKGLFRGQNTAVLREFQAYGLYFATFEACVSMITTAKEMKRDKLPTWTVASCGALSGVAFWVGSYPLDTVKTKLQSDGFGQYRRYKNAWGATVEAWKSGGVKAFFRGLGPTLLRTMLSSAGTFAMVENVKRFLA</sequence>
<evidence type="ECO:0000256" key="1">
    <source>
        <dbReference type="ARBA" id="ARBA00004448"/>
    </source>
</evidence>
<dbReference type="InterPro" id="IPR050567">
    <property type="entry name" value="Mitochondrial_Carrier"/>
</dbReference>
<evidence type="ECO:0000256" key="5">
    <source>
        <dbReference type="ARBA" id="ARBA00022737"/>
    </source>
</evidence>
<dbReference type="InterPro" id="IPR002067">
    <property type="entry name" value="MCP"/>
</dbReference>
<dbReference type="RefSeq" id="XP_018693070.1">
    <property type="nucleotide sequence ID" value="XM_018838510.1"/>
</dbReference>
<comment type="subcellular location">
    <subcellularLocation>
        <location evidence="1">Mitochondrion inner membrane</location>
        <topology evidence="1">Multi-pass membrane protein</topology>
    </subcellularLocation>
</comment>
<keyword evidence="6" id="KW-0999">Mitochondrion inner membrane</keyword>
<dbReference type="Proteomes" id="UP000078343">
    <property type="component" value="Unassembled WGS sequence"/>
</dbReference>
<evidence type="ECO:0000256" key="7">
    <source>
        <dbReference type="ARBA" id="ARBA00022989"/>
    </source>
</evidence>
<proteinExistence type="inferred from homology"/>
<evidence type="ECO:0000313" key="12">
    <source>
        <dbReference type="EMBL" id="OAP59703.1"/>
    </source>
</evidence>
<dbReference type="AlphaFoldDB" id="A0A178ZKH7"/>
<keyword evidence="9 10" id="KW-0472">Membrane</keyword>
<accession>A0A178ZKH7</accession>
<evidence type="ECO:0000256" key="4">
    <source>
        <dbReference type="ARBA" id="ARBA00022692"/>
    </source>
</evidence>
<evidence type="ECO:0000256" key="8">
    <source>
        <dbReference type="ARBA" id="ARBA00023128"/>
    </source>
</evidence>
<evidence type="ECO:0000256" key="3">
    <source>
        <dbReference type="ARBA" id="ARBA00022448"/>
    </source>
</evidence>
<keyword evidence="13" id="KW-1185">Reference proteome</keyword>
<dbReference type="PANTHER" id="PTHR45624">
    <property type="entry name" value="MITOCHONDRIAL BASIC AMINO ACIDS TRANSPORTER-RELATED"/>
    <property type="match status" value="1"/>
</dbReference>
<evidence type="ECO:0000256" key="2">
    <source>
        <dbReference type="ARBA" id="ARBA00006375"/>
    </source>
</evidence>
<dbReference type="OrthoDB" id="409586at2759"/>
<dbReference type="GO" id="GO:0000064">
    <property type="term" value="F:L-ornithine transmembrane transporter activity"/>
    <property type="evidence" value="ECO:0007669"/>
    <property type="project" value="TreeGrafter"/>
</dbReference>
<dbReference type="Pfam" id="PF00153">
    <property type="entry name" value="Mito_carr"/>
    <property type="match status" value="3"/>
</dbReference>
<gene>
    <name evidence="12" type="ORF">AYL99_07001</name>
</gene>
<organism evidence="12 13">
    <name type="scientific">Fonsecaea erecta</name>
    <dbReference type="NCBI Taxonomy" id="1367422"/>
    <lineage>
        <taxon>Eukaryota</taxon>
        <taxon>Fungi</taxon>
        <taxon>Dikarya</taxon>
        <taxon>Ascomycota</taxon>
        <taxon>Pezizomycotina</taxon>
        <taxon>Eurotiomycetes</taxon>
        <taxon>Chaetothyriomycetidae</taxon>
        <taxon>Chaetothyriales</taxon>
        <taxon>Herpotrichiellaceae</taxon>
        <taxon>Fonsecaea</taxon>
    </lineage>
</organism>
<protein>
    <submittedName>
        <fullName evidence="12">MC family mitochondrial carrier protein</fullName>
    </submittedName>
</protein>
<dbReference type="STRING" id="1367422.A0A178ZKH7"/>
<name>A0A178ZKH7_9EURO</name>
<dbReference type="InterPro" id="IPR023395">
    <property type="entry name" value="MCP_dom_sf"/>
</dbReference>
<dbReference type="EMBL" id="LVYI01000005">
    <property type="protein sequence ID" value="OAP59703.1"/>
    <property type="molecule type" value="Genomic_DNA"/>
</dbReference>